<dbReference type="OrthoDB" id="5418636at2759"/>
<feature type="compositionally biased region" description="Polar residues" evidence="1">
    <location>
        <begin position="290"/>
        <end position="302"/>
    </location>
</feature>
<feature type="region of interest" description="Disordered" evidence="1">
    <location>
        <begin position="1"/>
        <end position="34"/>
    </location>
</feature>
<gene>
    <name evidence="2" type="ORF">C7212DRAFT_362404</name>
</gene>
<organism evidence="2 3">
    <name type="scientific">Tuber magnatum</name>
    <name type="common">white Piedmont truffle</name>
    <dbReference type="NCBI Taxonomy" id="42249"/>
    <lineage>
        <taxon>Eukaryota</taxon>
        <taxon>Fungi</taxon>
        <taxon>Dikarya</taxon>
        <taxon>Ascomycota</taxon>
        <taxon>Pezizomycotina</taxon>
        <taxon>Pezizomycetes</taxon>
        <taxon>Pezizales</taxon>
        <taxon>Tuberaceae</taxon>
        <taxon>Tuber</taxon>
    </lineage>
</organism>
<dbReference type="AlphaFoldDB" id="A0A317SUH3"/>
<dbReference type="Proteomes" id="UP000246991">
    <property type="component" value="Unassembled WGS sequence"/>
</dbReference>
<feature type="region of interest" description="Disordered" evidence="1">
    <location>
        <begin position="290"/>
        <end position="357"/>
    </location>
</feature>
<evidence type="ECO:0000256" key="1">
    <source>
        <dbReference type="SAM" id="MobiDB-lite"/>
    </source>
</evidence>
<protein>
    <submittedName>
        <fullName evidence="2">Uncharacterized protein</fullName>
    </submittedName>
</protein>
<accession>A0A317SUH3</accession>
<sequence length="658" mass="73692">MSFYQRMTPSCPPGPNPWPYTRNGHPQDSEPPYAQDPSFYAAFTANPPHTLPAEHWPSLNNWIAHQNQMRLQEAKRRLANQLYSAIEVQDLRAAALRQLHMEEDEWAWQQQKRYYGFNGFYYPPAETGQGGEFTLGARYEESMQAGLHLLPPPAFVVYRGGAFVNGSGQVYAREVVYPIEGQGPREYYSVDHNGIGPSGENRSGTVPPVQQQYRDDIPSNAFPMPSSETAKVQSLGSADGLAAYVAELKSQMAEKINSGDFVLDASTAHGYQQYTRTPEFFKARRGDGTAQIQNHPTASDHSQVGELPEASEERMPNYLTTSGDARTPDLCNDQSQGSVNSLEHSPEEPIYRSPDVPAPKILAPQPTSPRSALLQMTSGSLRMVEENYQYQGYGVDSTEALHWQLPDWLWHQKSQEEGIMNGVSYDFNYPPRGYAATPEFVELHYGGEPDHHMSAEYHGEVDAPEEELNRDISTPAPRSPPEHHSGCTPSNFTDSQPPPCPQEPTRVPIDLMNVPIPPWPLINSQETSGTGCDAIPQEPVFEGFPLQQSLLMNFDGREAFMSDKAFNYFEKARPIRAPIMIPSELPALPVWPTPEPETPPSSPYPYSVDTPSPSVLVHKRHLKIRRAKLLAAQEQAMAAEAEYEEHQTDYTNAQQYRY</sequence>
<reference evidence="2 3" key="1">
    <citation type="submission" date="2018-03" db="EMBL/GenBank/DDBJ databases">
        <title>Genomes of Pezizomycetes fungi and the evolution of truffles.</title>
        <authorList>
            <person name="Murat C."/>
            <person name="Payen T."/>
            <person name="Noel B."/>
            <person name="Kuo A."/>
            <person name="Martin F.M."/>
        </authorList>
    </citation>
    <scope>NUCLEOTIDE SEQUENCE [LARGE SCALE GENOMIC DNA]</scope>
    <source>
        <strain evidence="2">091103-1</strain>
    </source>
</reference>
<feature type="compositionally biased region" description="Polar residues" evidence="1">
    <location>
        <begin position="332"/>
        <end position="343"/>
    </location>
</feature>
<evidence type="ECO:0000313" key="3">
    <source>
        <dbReference type="Proteomes" id="UP000246991"/>
    </source>
</evidence>
<name>A0A317SUH3_9PEZI</name>
<feature type="region of interest" description="Disordered" evidence="1">
    <location>
        <begin position="462"/>
        <end position="506"/>
    </location>
</feature>
<keyword evidence="3" id="KW-1185">Reference proteome</keyword>
<evidence type="ECO:0000313" key="2">
    <source>
        <dbReference type="EMBL" id="PWW77984.1"/>
    </source>
</evidence>
<comment type="caution">
    <text evidence="2">The sequence shown here is derived from an EMBL/GenBank/DDBJ whole genome shotgun (WGS) entry which is preliminary data.</text>
</comment>
<dbReference type="EMBL" id="PYWC01000018">
    <property type="protein sequence ID" value="PWW77984.1"/>
    <property type="molecule type" value="Genomic_DNA"/>
</dbReference>
<proteinExistence type="predicted"/>